<name>A0A9E2KRT2_9LACO</name>
<organism evidence="1 2">
    <name type="scientific">Candidatus Lactobacillus pullistercoris</name>
    <dbReference type="NCBI Taxonomy" id="2838636"/>
    <lineage>
        <taxon>Bacteria</taxon>
        <taxon>Bacillati</taxon>
        <taxon>Bacillota</taxon>
        <taxon>Bacilli</taxon>
        <taxon>Lactobacillales</taxon>
        <taxon>Lactobacillaceae</taxon>
        <taxon>Lactobacillus</taxon>
    </lineage>
</organism>
<reference evidence="1" key="1">
    <citation type="journal article" date="2021" name="PeerJ">
        <title>Extensive microbial diversity within the chicken gut microbiome revealed by metagenomics and culture.</title>
        <authorList>
            <person name="Gilroy R."/>
            <person name="Ravi A."/>
            <person name="Getino M."/>
            <person name="Pursley I."/>
            <person name="Horton D.L."/>
            <person name="Alikhan N.F."/>
            <person name="Baker D."/>
            <person name="Gharbi K."/>
            <person name="Hall N."/>
            <person name="Watson M."/>
            <person name="Adriaenssens E.M."/>
            <person name="Foster-Nyarko E."/>
            <person name="Jarju S."/>
            <person name="Secka A."/>
            <person name="Antonio M."/>
            <person name="Oren A."/>
            <person name="Chaudhuri R.R."/>
            <person name="La Ragione R."/>
            <person name="Hildebrand F."/>
            <person name="Pallen M.J."/>
        </authorList>
    </citation>
    <scope>NUCLEOTIDE SEQUENCE</scope>
    <source>
        <strain evidence="1">F6-686</strain>
    </source>
</reference>
<accession>A0A9E2KRT2</accession>
<evidence type="ECO:0000313" key="1">
    <source>
        <dbReference type="EMBL" id="MBU3828337.1"/>
    </source>
</evidence>
<proteinExistence type="predicted"/>
<dbReference type="Pfam" id="PF24727">
    <property type="entry name" value="DUF7679"/>
    <property type="match status" value="1"/>
</dbReference>
<protein>
    <submittedName>
        <fullName evidence="1">Uncharacterized protein</fullName>
    </submittedName>
</protein>
<comment type="caution">
    <text evidence="1">The sequence shown here is derived from an EMBL/GenBank/DDBJ whole genome shotgun (WGS) entry which is preliminary data.</text>
</comment>
<reference evidence="1" key="2">
    <citation type="submission" date="2021-04" db="EMBL/GenBank/DDBJ databases">
        <authorList>
            <person name="Gilroy R."/>
        </authorList>
    </citation>
    <scope>NUCLEOTIDE SEQUENCE</scope>
    <source>
        <strain evidence="1">F6-686</strain>
    </source>
</reference>
<dbReference type="InterPro" id="IPR056096">
    <property type="entry name" value="DUF7679"/>
</dbReference>
<gene>
    <name evidence="1" type="ORF">H9806_04255</name>
</gene>
<dbReference type="EMBL" id="JAHLFT010000058">
    <property type="protein sequence ID" value="MBU3828337.1"/>
    <property type="molecule type" value="Genomic_DNA"/>
</dbReference>
<dbReference type="Proteomes" id="UP000823844">
    <property type="component" value="Unassembled WGS sequence"/>
</dbReference>
<evidence type="ECO:0000313" key="2">
    <source>
        <dbReference type="Proteomes" id="UP000823844"/>
    </source>
</evidence>
<sequence length="160" mass="19621">MQTKRFIWALIEFTNGDKKWYCISRILRESLLMEKENNKFWKKQMIGNYITLSTSEYNNGRASLTVGKITKLNILSHGTKGWNWTRNQFVTPEHLLNFKDAYNYLKHDYHWYNRFSIWVALKYWHNELLQTKIRKSKKKIRQKIWQINRFRIKSSKILNK</sequence>
<dbReference type="AlphaFoldDB" id="A0A9E2KRT2"/>